<proteinExistence type="predicted"/>
<keyword evidence="2" id="KW-0472">Membrane</keyword>
<dbReference type="EMBL" id="JAQIZT010000011">
    <property type="protein sequence ID" value="KAJ6978661.1"/>
    <property type="molecule type" value="Genomic_DNA"/>
</dbReference>
<evidence type="ECO:0000313" key="4">
    <source>
        <dbReference type="Proteomes" id="UP001164929"/>
    </source>
</evidence>
<dbReference type="Proteomes" id="UP001164929">
    <property type="component" value="Chromosome 11"/>
</dbReference>
<sequence length="476" mass="53294">MNYKERVLLFSYLSYIGTLNYLSLAECKMLQTLLELPFNLVGLDVSYCYSLQRIANLIPFTIARDCDQLVHIQDLIKLELIQKVDSHLLRIMEMVSVQMQTWRFQIELQGNRFNVVLEYDENEMLEFYVEEGLIQKEFEEHMSFKISSPATHRICGFNLFTWFSATPVSNPISAEKSELLWLSYWKFGSNDPAFDNGDEFSVSVFTDDLVAQIKRVGVRMLHEEEGTDDDSSSSNSSDDTCVGAESGTGDVLIIAHRRGKHIETQYLTWFGKLPTSTGEIDIIRDRKRIQYMEEDHIHSTPISHCYIGQQLHKAAGLLASMTAPLAPLSSMVAAKLISSSTKMATKVKVSGCHQQASFDNVNIIGNIPTITPFAIYVGNCHFASSAHAFWSVLKWAPFMALTPSLRRLRFDQNNSGLINGSDSISAPVARRIRYTGSYPSARGSARLGSKSARLGSARLAADDMAGGSHYVDMSVD</sequence>
<accession>A0AAD6M4F9</accession>
<gene>
    <name evidence="3" type="ORF">NC653_026950</name>
</gene>
<evidence type="ECO:0000256" key="1">
    <source>
        <dbReference type="SAM" id="MobiDB-lite"/>
    </source>
</evidence>
<evidence type="ECO:0000313" key="3">
    <source>
        <dbReference type="EMBL" id="KAJ6978661.1"/>
    </source>
</evidence>
<comment type="caution">
    <text evidence="3">The sequence shown here is derived from an EMBL/GenBank/DDBJ whole genome shotgun (WGS) entry which is preliminary data.</text>
</comment>
<dbReference type="AlphaFoldDB" id="A0AAD6M4F9"/>
<organism evidence="3 4">
    <name type="scientific">Populus alba x Populus x berolinensis</name>
    <dbReference type="NCBI Taxonomy" id="444605"/>
    <lineage>
        <taxon>Eukaryota</taxon>
        <taxon>Viridiplantae</taxon>
        <taxon>Streptophyta</taxon>
        <taxon>Embryophyta</taxon>
        <taxon>Tracheophyta</taxon>
        <taxon>Spermatophyta</taxon>
        <taxon>Magnoliopsida</taxon>
        <taxon>eudicotyledons</taxon>
        <taxon>Gunneridae</taxon>
        <taxon>Pentapetalae</taxon>
        <taxon>rosids</taxon>
        <taxon>fabids</taxon>
        <taxon>Malpighiales</taxon>
        <taxon>Salicaceae</taxon>
        <taxon>Saliceae</taxon>
        <taxon>Populus</taxon>
    </lineage>
</organism>
<keyword evidence="2" id="KW-0812">Transmembrane</keyword>
<reference evidence="3" key="1">
    <citation type="journal article" date="2023" name="Mol. Ecol. Resour.">
        <title>Chromosome-level genome assembly of a triploid poplar Populus alba 'Berolinensis'.</title>
        <authorList>
            <person name="Chen S."/>
            <person name="Yu Y."/>
            <person name="Wang X."/>
            <person name="Wang S."/>
            <person name="Zhang T."/>
            <person name="Zhou Y."/>
            <person name="He R."/>
            <person name="Meng N."/>
            <person name="Wang Y."/>
            <person name="Liu W."/>
            <person name="Liu Z."/>
            <person name="Liu J."/>
            <person name="Guo Q."/>
            <person name="Huang H."/>
            <person name="Sederoff R.R."/>
            <person name="Wang G."/>
            <person name="Qu G."/>
            <person name="Chen S."/>
        </authorList>
    </citation>
    <scope>NUCLEOTIDE SEQUENCE</scope>
    <source>
        <strain evidence="3">SC-2020</strain>
    </source>
</reference>
<keyword evidence="2" id="KW-1133">Transmembrane helix</keyword>
<evidence type="ECO:0000256" key="2">
    <source>
        <dbReference type="SAM" id="Phobius"/>
    </source>
</evidence>
<name>A0AAD6M4F9_9ROSI</name>
<feature type="region of interest" description="Disordered" evidence="1">
    <location>
        <begin position="223"/>
        <end position="243"/>
    </location>
</feature>
<protein>
    <submittedName>
        <fullName evidence="3">Uncharacterized protein</fullName>
    </submittedName>
</protein>
<feature type="transmembrane region" description="Helical" evidence="2">
    <location>
        <begin position="7"/>
        <end position="24"/>
    </location>
</feature>
<keyword evidence="4" id="KW-1185">Reference proteome</keyword>